<dbReference type="HOGENOM" id="CLU_2313811_0_0_2"/>
<sequence>MILEAVCKIKFEKGIEPNEAEAIIDHIEKNILGVSRAEIGTIKKINEDEERPVKVGLNFKSDKNFKILQAVLDDEKIPNWMSEDAQGKQEVCFHYKVEK</sequence>
<reference evidence="1 2" key="1">
    <citation type="journal article" date="2010" name="Stand. Genomic Sci.">
        <title>Complete genome sequence of Methanoplanus petrolearius type strain (SEBR 4847).</title>
        <authorList>
            <person name="Brambilla E."/>
            <person name="Djao O.D."/>
            <person name="Daligault H."/>
            <person name="Lapidus A."/>
            <person name="Lucas S."/>
            <person name="Hammon N."/>
            <person name="Nolan M."/>
            <person name="Tice H."/>
            <person name="Cheng J.F."/>
            <person name="Han C."/>
            <person name="Tapia R."/>
            <person name="Goodwin L."/>
            <person name="Pitluck S."/>
            <person name="Liolios K."/>
            <person name="Ivanova N."/>
            <person name="Mavromatis K."/>
            <person name="Mikhailova N."/>
            <person name="Pati A."/>
            <person name="Chen A."/>
            <person name="Palaniappan K."/>
            <person name="Land M."/>
            <person name="Hauser L."/>
            <person name="Chang Y.J."/>
            <person name="Jeffries C.D."/>
            <person name="Rohde M."/>
            <person name="Spring S."/>
            <person name="Sikorski J."/>
            <person name="Goker M."/>
            <person name="Woyke T."/>
            <person name="Bristow J."/>
            <person name="Eisen J.A."/>
            <person name="Markowitz V."/>
            <person name="Hugenholtz P."/>
            <person name="Kyrpides N.C."/>
            <person name="Klenk H.P."/>
        </authorList>
    </citation>
    <scope>NUCLEOTIDE SEQUENCE [LARGE SCALE GENOMIC DNA]</scope>
    <source>
        <strain evidence="2">DSM 11571 / OCM 486 / SEBR 4847</strain>
    </source>
</reference>
<name>E1RD66_METP4</name>
<dbReference type="AlphaFoldDB" id="E1RD66"/>
<dbReference type="RefSeq" id="WP_013330226.1">
    <property type="nucleotide sequence ID" value="NC_014507.1"/>
</dbReference>
<gene>
    <name evidence="1" type="ordered locus">Mpet_2302</name>
</gene>
<dbReference type="Proteomes" id="UP000006565">
    <property type="component" value="Chromosome"/>
</dbReference>
<organism evidence="1 2">
    <name type="scientific">Methanolacinia petrolearia (strain DSM 11571 / OCM 486 / SEBR 4847)</name>
    <name type="common">Methanoplanus petrolearius</name>
    <dbReference type="NCBI Taxonomy" id="679926"/>
    <lineage>
        <taxon>Archaea</taxon>
        <taxon>Methanobacteriati</taxon>
        <taxon>Methanobacteriota</taxon>
        <taxon>Stenosarchaea group</taxon>
        <taxon>Methanomicrobia</taxon>
        <taxon>Methanomicrobiales</taxon>
        <taxon>Methanomicrobiaceae</taxon>
        <taxon>Methanolacinia</taxon>
    </lineage>
</organism>
<proteinExistence type="predicted"/>
<evidence type="ECO:0000313" key="2">
    <source>
        <dbReference type="Proteomes" id="UP000006565"/>
    </source>
</evidence>
<dbReference type="KEGG" id="mpi:Mpet_2302"/>
<dbReference type="GeneID" id="9744788"/>
<protein>
    <submittedName>
        <fullName evidence="1">Uncharacterized protein</fullName>
    </submittedName>
</protein>
<dbReference type="STRING" id="679926.Mpet_2302"/>
<keyword evidence="2" id="KW-1185">Reference proteome</keyword>
<evidence type="ECO:0000313" key="1">
    <source>
        <dbReference type="EMBL" id="ADN37049.1"/>
    </source>
</evidence>
<dbReference type="EMBL" id="CP002117">
    <property type="protein sequence ID" value="ADN37049.1"/>
    <property type="molecule type" value="Genomic_DNA"/>
</dbReference>
<accession>E1RD66</accession>